<evidence type="ECO:0000313" key="3">
    <source>
        <dbReference type="Proteomes" id="UP000005631"/>
    </source>
</evidence>
<protein>
    <recommendedName>
        <fullName evidence="4">Outer membrane protein beta-barrel domain-containing protein</fullName>
    </recommendedName>
</protein>
<gene>
    <name evidence="2" type="ordered locus">Oweho_3039</name>
</gene>
<dbReference type="AlphaFoldDB" id="G8R2I2"/>
<dbReference type="RefSeq" id="WP_014203341.1">
    <property type="nucleotide sequence ID" value="NC_016599.1"/>
</dbReference>
<dbReference type="Proteomes" id="UP000005631">
    <property type="component" value="Chromosome"/>
</dbReference>
<feature type="signal peptide" evidence="1">
    <location>
        <begin position="1"/>
        <end position="19"/>
    </location>
</feature>
<evidence type="ECO:0008006" key="4">
    <source>
        <dbReference type="Google" id="ProtNLM"/>
    </source>
</evidence>
<sequence>MKSKLLVFVLFAASTAAFAQIPGGTWFASGGICFDNSKSTNPTFNGTDFTDLENSTTQFQLKLGAGYAFKENHAAGLGFGIDNTKNVNESLSQPGSVLVTSTNKTNSFFVAPFYRYYYFCAPQLAIIGQVHVPIVFSGGEQVTDFSDNTPSIRNESPGSFGIGGWVTPTFAWFPKNTWSLEASIGQVGFYNESYKDDNDNRHSDSDFTAKLWLFQPTLAFTYYFRSND</sequence>
<dbReference type="EMBL" id="CP003156">
    <property type="protein sequence ID" value="AEV33994.1"/>
    <property type="molecule type" value="Genomic_DNA"/>
</dbReference>
<keyword evidence="1" id="KW-0732">Signal</keyword>
<accession>G8R2I2</accession>
<evidence type="ECO:0000313" key="2">
    <source>
        <dbReference type="EMBL" id="AEV33994.1"/>
    </source>
</evidence>
<dbReference type="KEGG" id="oho:Oweho_3039"/>
<keyword evidence="3" id="KW-1185">Reference proteome</keyword>
<evidence type="ECO:0000256" key="1">
    <source>
        <dbReference type="SAM" id="SignalP"/>
    </source>
</evidence>
<dbReference type="HOGENOM" id="CLU_100971_1_0_10"/>
<name>G8R2I2_OWEHD</name>
<reference evidence="2 3" key="1">
    <citation type="journal article" date="2012" name="Stand. Genomic Sci.">
        <title>Genome sequence of the orange-pigmented seawater bacterium Owenweeksia hongkongensis type strain (UST20020801(T)).</title>
        <authorList>
            <person name="Riedel T."/>
            <person name="Held B."/>
            <person name="Nolan M."/>
            <person name="Lucas S."/>
            <person name="Lapidus A."/>
            <person name="Tice H."/>
            <person name="Del Rio T.G."/>
            <person name="Cheng J.F."/>
            <person name="Han C."/>
            <person name="Tapia R."/>
            <person name="Goodwin L.A."/>
            <person name="Pitluck S."/>
            <person name="Liolios K."/>
            <person name="Mavromatis K."/>
            <person name="Pagani I."/>
            <person name="Ivanova N."/>
            <person name="Mikhailova N."/>
            <person name="Pati A."/>
            <person name="Chen A."/>
            <person name="Palaniappan K."/>
            <person name="Rohde M."/>
            <person name="Tindall B.J."/>
            <person name="Detter J.C."/>
            <person name="Goker M."/>
            <person name="Woyke T."/>
            <person name="Bristow J."/>
            <person name="Eisen J.A."/>
            <person name="Markowitz V."/>
            <person name="Hugenholtz P."/>
            <person name="Klenk H.P."/>
            <person name="Kyrpides N.C."/>
        </authorList>
    </citation>
    <scope>NUCLEOTIDE SEQUENCE</scope>
    <source>
        <strain evidence="3">DSM 17368 / JCM 12287 / NRRL B-23963</strain>
    </source>
</reference>
<organism evidence="2 3">
    <name type="scientific">Owenweeksia hongkongensis (strain DSM 17368 / CIP 108786 / JCM 12287 / NRRL B-23963 / UST20020801)</name>
    <dbReference type="NCBI Taxonomy" id="926562"/>
    <lineage>
        <taxon>Bacteria</taxon>
        <taxon>Pseudomonadati</taxon>
        <taxon>Bacteroidota</taxon>
        <taxon>Flavobacteriia</taxon>
        <taxon>Flavobacteriales</taxon>
        <taxon>Owenweeksiaceae</taxon>
        <taxon>Owenweeksia</taxon>
    </lineage>
</organism>
<proteinExistence type="predicted"/>
<dbReference type="STRING" id="926562.Oweho_3039"/>
<feature type="chain" id="PRO_5003515393" description="Outer membrane protein beta-barrel domain-containing protein" evidence="1">
    <location>
        <begin position="20"/>
        <end position="228"/>
    </location>
</feature>
<dbReference type="OrthoDB" id="945117at2"/>